<feature type="region of interest" description="Disordered" evidence="6">
    <location>
        <begin position="184"/>
        <end position="255"/>
    </location>
</feature>
<dbReference type="FunFam" id="1.10.418.10:FF:000038">
    <property type="entry name" value="LIM and calponin homology domains-containing protein 1"/>
    <property type="match status" value="1"/>
</dbReference>
<feature type="region of interest" description="Disordered" evidence="6">
    <location>
        <begin position="425"/>
        <end position="493"/>
    </location>
</feature>
<feature type="region of interest" description="Disordered" evidence="6">
    <location>
        <begin position="579"/>
        <end position="665"/>
    </location>
</feature>
<feature type="compositionally biased region" description="Polar residues" evidence="6">
    <location>
        <begin position="346"/>
        <end position="360"/>
    </location>
</feature>
<feature type="compositionally biased region" description="Polar residues" evidence="6">
    <location>
        <begin position="629"/>
        <end position="638"/>
    </location>
</feature>
<dbReference type="Gene3D" id="1.10.418.10">
    <property type="entry name" value="Calponin-like domain"/>
    <property type="match status" value="1"/>
</dbReference>
<evidence type="ECO:0000259" key="8">
    <source>
        <dbReference type="PROSITE" id="PS50023"/>
    </source>
</evidence>
<organism evidence="9 10">
    <name type="scientific">Geotrypetes seraphini</name>
    <name type="common">Gaboon caecilian</name>
    <name type="synonym">Caecilia seraphini</name>
    <dbReference type="NCBI Taxonomy" id="260995"/>
    <lineage>
        <taxon>Eukaryota</taxon>
        <taxon>Metazoa</taxon>
        <taxon>Chordata</taxon>
        <taxon>Craniata</taxon>
        <taxon>Vertebrata</taxon>
        <taxon>Euteleostomi</taxon>
        <taxon>Amphibia</taxon>
        <taxon>Gymnophiona</taxon>
        <taxon>Geotrypetes</taxon>
    </lineage>
</organism>
<name>A0A6P8R322_GEOSA</name>
<evidence type="ECO:0000256" key="1">
    <source>
        <dbReference type="ARBA" id="ARBA00022723"/>
    </source>
</evidence>
<evidence type="ECO:0000256" key="4">
    <source>
        <dbReference type="PROSITE-ProRule" id="PRU00125"/>
    </source>
</evidence>
<feature type="compositionally biased region" description="Polar residues" evidence="6">
    <location>
        <begin position="454"/>
        <end position="468"/>
    </location>
</feature>
<dbReference type="PANTHER" id="PTHR15551:SF3">
    <property type="entry name" value="LIM AND CALPONIN HOMOLOGY DOMAINS-CONTAINING PROTEIN 1"/>
    <property type="match status" value="1"/>
</dbReference>
<feature type="compositionally biased region" description="Basic and acidic residues" evidence="6">
    <location>
        <begin position="599"/>
        <end position="628"/>
    </location>
</feature>
<dbReference type="PANTHER" id="PTHR15551">
    <property type="entry name" value="LIM DOMAIN ONLY 7"/>
    <property type="match status" value="1"/>
</dbReference>
<dbReference type="InterPro" id="IPR003096">
    <property type="entry name" value="SM22_calponin"/>
</dbReference>
<dbReference type="GO" id="GO:0001725">
    <property type="term" value="C:stress fiber"/>
    <property type="evidence" value="ECO:0007669"/>
    <property type="project" value="TreeGrafter"/>
</dbReference>
<dbReference type="CDD" id="cd08368">
    <property type="entry name" value="LIM"/>
    <property type="match status" value="1"/>
</dbReference>
<dbReference type="InterPro" id="IPR031865">
    <property type="entry name" value="DUF4757"/>
</dbReference>
<dbReference type="SUPFAM" id="SSF47576">
    <property type="entry name" value="Calponin-homology domain, CH-domain"/>
    <property type="match status" value="1"/>
</dbReference>
<feature type="compositionally biased region" description="Polar residues" evidence="6">
    <location>
        <begin position="1248"/>
        <end position="1259"/>
    </location>
</feature>
<feature type="compositionally biased region" description="Basic and acidic residues" evidence="6">
    <location>
        <begin position="1235"/>
        <end position="1247"/>
    </location>
</feature>
<dbReference type="Pfam" id="PF00412">
    <property type="entry name" value="LIM"/>
    <property type="match status" value="1"/>
</dbReference>
<dbReference type="GO" id="GO:0046872">
    <property type="term" value="F:metal ion binding"/>
    <property type="evidence" value="ECO:0007669"/>
    <property type="project" value="UniProtKB-KW"/>
</dbReference>
<feature type="compositionally biased region" description="Basic and acidic residues" evidence="6">
    <location>
        <begin position="1261"/>
        <end position="1271"/>
    </location>
</feature>
<dbReference type="CTD" id="22998"/>
<sequence>MASAGAQLEDIRHLQESPSDAAFGEAQKWIEQVTGRSFGYKNFRAGLENGVLLCELLNAIKPGLVKKINRLPTPIAGLDNVILFLRGCKELGLKDSQLFDPSDLQDTSARVTVKSTDCNRKLKNVLVTIYWLGKAANNCTSFNGATLNLKEFEGLLTQMRKETEDIESPKRSIRDSGYIDCWDSERSDSLSPPRHGRDDSFDSLDSFGSRSQQTPSPDVVLRGSSDGRGSDSESDFPHRRIPDMKKDDMLTRRTSHGEIKTFVPFNQYLPNKTNQTAYVPAPLRKKKAEREEYRKSWSTATSPLGGERPFSENHPETIMEEQSEALQCEKDEAVQEDLRGEPATSKIENNGSLDVQSSAGTIKGIQADECEAKEVENRKLKIREQAGIKVMSAAKRFESPKQVDHESETPDIILRKENAFLTHYAEPSEDEEEDRIPDIEKDDLATRKVRMDQTKTTPGYNHVSSGSYTKKDGKWEDTQKPSPSELLKIHPCTSKDYGPAVGLKSILTQKKGSHLESEAPEFEEEEQEKVPDIQRDDLANRKNQYSHSRPQEGKNFINASITEKDLKTWERLKLSTEARTMASSSCLPNMQLRAPSPLRVERDRASGQKEGGECKEEYLPAFEEESRATRQALTQPNQSEDRVLQGPELQDVPEEKDKVVLRFSPRSALSDDMESMSMFDMRDEEEAAIQPHSRAYQDELQNVNSLLKEEDDKWQDDLARWKSRRRSASQDLIKKEEERRKMEKVLSGEYDLSERRKSIKTYKEIVEEKERRERELHEAYLKAKSREEAEMVLQKYIEKFTISEAILERLQMPKLLERRHSVESNSLSPPKETSPMKYLRQQSLPVPKFTATFQATIASPNESETAVLTDFTSPNKATVAKAVPVLTPKPYSPPKNKQGLKTFKVDGRETMNGEVCNGTLEKERCATFAPSPDSSLVFEGVAKVDESPLELKQDTTHVELTLKRPKSNSVCRELTDTIQEETEGANQREESASEMSMQRPNLGHASQEGLRQSEKTSGHFGTAVSSLEFTPIYHTKEYIAKKKDENRGEKETDVPVTEQVVTSKACNQEDSRAFEYFKTGAEICQDQQGSPHLASVPLRIRNSWRRSQFFSQSVDSNSSEEKSVLIPPENASRRCNLWSWDPEEERKRQERWQQEQERMLQERYQKEQEKLKEEWEKAQKEVEEEERKYYEEERKIIEDTVVPFTTTSSFADLPASSSSSLEAQMNRNFQSLERPLPKQEPEQELKESQMQVAESSSRVGQAKEKKTEVVREQQQDLMWDLDEGSFHRSQEGEMQKEKRSVNKMIAGHQESLSQKMSEQRQQRLMTRQDLPAKMNLNLLPDASWDHQLMTKEPSCASNDVSLKTPPLDYGLGHQAYSLGGIKRTASPESIRAGLASPSSPSQLCQSPNRYQRSVSGKKLCSSCGLPLGKGAAMIIDTLNLYFHIQCFKCGICKGELGDVTTGTDVRIRNGLLNCNDCYIRSRTAGQPTPL</sequence>
<dbReference type="Pfam" id="PF15949">
    <property type="entry name" value="DUF4757"/>
    <property type="match status" value="2"/>
</dbReference>
<feature type="compositionally biased region" description="Acidic residues" evidence="6">
    <location>
        <begin position="518"/>
        <end position="527"/>
    </location>
</feature>
<dbReference type="InterPro" id="IPR001715">
    <property type="entry name" value="CH_dom"/>
</dbReference>
<evidence type="ECO:0000313" key="9">
    <source>
        <dbReference type="Proteomes" id="UP000515159"/>
    </source>
</evidence>
<reference evidence="10" key="1">
    <citation type="submission" date="2025-08" db="UniProtKB">
        <authorList>
            <consortium name="RefSeq"/>
        </authorList>
    </citation>
    <scope>IDENTIFICATION</scope>
</reference>
<keyword evidence="2 4" id="KW-0862">Zinc</keyword>
<feature type="compositionally biased region" description="Basic and acidic residues" evidence="6">
    <location>
        <begin position="469"/>
        <end position="479"/>
    </location>
</feature>
<dbReference type="RefSeq" id="XP_033802470.1">
    <property type="nucleotide sequence ID" value="XM_033946579.1"/>
</dbReference>
<dbReference type="InterPro" id="IPR036872">
    <property type="entry name" value="CH_dom_sf"/>
</dbReference>
<accession>A0A6P8R322</accession>
<feature type="domain" description="LIM zinc-binding" evidence="8">
    <location>
        <begin position="1418"/>
        <end position="1484"/>
    </location>
</feature>
<keyword evidence="9" id="KW-1185">Reference proteome</keyword>
<dbReference type="InterPro" id="IPR001781">
    <property type="entry name" value="Znf_LIM"/>
</dbReference>
<keyword evidence="5" id="KW-0175">Coiled coil</keyword>
<evidence type="ECO:0000259" key="7">
    <source>
        <dbReference type="PROSITE" id="PS50021"/>
    </source>
</evidence>
<evidence type="ECO:0000256" key="3">
    <source>
        <dbReference type="ARBA" id="ARBA00023038"/>
    </source>
</evidence>
<dbReference type="FunFam" id="2.10.110.10:FF:000041">
    <property type="entry name" value="LIM and calponin homology domains 1"/>
    <property type="match status" value="1"/>
</dbReference>
<dbReference type="PRINTS" id="PR00888">
    <property type="entry name" value="SM22CALPONIN"/>
</dbReference>
<evidence type="ECO:0000313" key="10">
    <source>
        <dbReference type="RefSeq" id="XP_033802470.1"/>
    </source>
</evidence>
<keyword evidence="1 4" id="KW-0479">Metal-binding</keyword>
<feature type="compositionally biased region" description="Basic and acidic residues" evidence="6">
    <location>
        <begin position="528"/>
        <end position="540"/>
    </location>
</feature>
<feature type="compositionally biased region" description="Polar residues" evidence="6">
    <location>
        <begin position="579"/>
        <end position="588"/>
    </location>
</feature>
<dbReference type="Gene3D" id="2.10.110.10">
    <property type="entry name" value="Cysteine Rich Protein"/>
    <property type="match status" value="1"/>
</dbReference>
<dbReference type="SMART" id="SM00033">
    <property type="entry name" value="CH"/>
    <property type="match status" value="1"/>
</dbReference>
<dbReference type="GO" id="GO:0010604">
    <property type="term" value="P:positive regulation of macromolecule metabolic process"/>
    <property type="evidence" value="ECO:0007669"/>
    <property type="project" value="UniProtKB-ARBA"/>
</dbReference>
<proteinExistence type="predicted"/>
<feature type="region of interest" description="Disordered" evidence="6">
    <location>
        <begin position="276"/>
        <end position="313"/>
    </location>
</feature>
<dbReference type="SMART" id="SM00132">
    <property type="entry name" value="LIM"/>
    <property type="match status" value="1"/>
</dbReference>
<dbReference type="PROSITE" id="PS50021">
    <property type="entry name" value="CH"/>
    <property type="match status" value="1"/>
</dbReference>
<feature type="region of interest" description="Disordered" evidence="6">
    <location>
        <begin position="334"/>
        <end position="360"/>
    </location>
</feature>
<dbReference type="GO" id="GO:0051893">
    <property type="term" value="P:regulation of focal adhesion assembly"/>
    <property type="evidence" value="ECO:0007669"/>
    <property type="project" value="TreeGrafter"/>
</dbReference>
<dbReference type="PROSITE" id="PS50023">
    <property type="entry name" value="LIM_DOMAIN_2"/>
    <property type="match status" value="1"/>
</dbReference>
<dbReference type="Proteomes" id="UP000515159">
    <property type="component" value="Chromosome 1"/>
</dbReference>
<dbReference type="GO" id="GO:0032034">
    <property type="term" value="F:myosin II head/neck binding"/>
    <property type="evidence" value="ECO:0007669"/>
    <property type="project" value="TreeGrafter"/>
</dbReference>
<feature type="compositionally biased region" description="Basic and acidic residues" evidence="6">
    <location>
        <begin position="436"/>
        <end position="453"/>
    </location>
</feature>
<feature type="region of interest" description="Disordered" evidence="6">
    <location>
        <begin position="1165"/>
        <end position="1189"/>
    </location>
</feature>
<dbReference type="GO" id="GO:0080090">
    <property type="term" value="P:regulation of primary metabolic process"/>
    <property type="evidence" value="ECO:0007669"/>
    <property type="project" value="UniProtKB-ARBA"/>
</dbReference>
<feature type="region of interest" description="Disordered" evidence="6">
    <location>
        <begin position="981"/>
        <end position="1018"/>
    </location>
</feature>
<dbReference type="CDD" id="cd21278">
    <property type="entry name" value="CH_LIMCH1"/>
    <property type="match status" value="1"/>
</dbReference>
<feature type="domain" description="Calponin-homology (CH)" evidence="7">
    <location>
        <begin position="20"/>
        <end position="137"/>
    </location>
</feature>
<feature type="compositionally biased region" description="Basic and acidic residues" evidence="6">
    <location>
        <begin position="228"/>
        <end position="255"/>
    </location>
</feature>
<dbReference type="GO" id="GO:0051496">
    <property type="term" value="P:positive regulation of stress fiber assembly"/>
    <property type="evidence" value="ECO:0007669"/>
    <property type="project" value="TreeGrafter"/>
</dbReference>
<evidence type="ECO:0000256" key="5">
    <source>
        <dbReference type="SAM" id="Coils"/>
    </source>
</evidence>
<protein>
    <submittedName>
        <fullName evidence="10">LIM and calponin homology domains-containing protein 1 isoform X8</fullName>
    </submittedName>
</protein>
<evidence type="ECO:0000256" key="2">
    <source>
        <dbReference type="ARBA" id="ARBA00022833"/>
    </source>
</evidence>
<keyword evidence="3 4" id="KW-0440">LIM domain</keyword>
<dbReference type="Pfam" id="PF00307">
    <property type="entry name" value="CH"/>
    <property type="match status" value="1"/>
</dbReference>
<feature type="region of interest" description="Disordered" evidence="6">
    <location>
        <begin position="508"/>
        <end position="559"/>
    </location>
</feature>
<dbReference type="PROSITE" id="PS00478">
    <property type="entry name" value="LIM_DOMAIN_1"/>
    <property type="match status" value="1"/>
</dbReference>
<feature type="coiled-coil region" evidence="5">
    <location>
        <begin position="693"/>
        <end position="779"/>
    </location>
</feature>
<evidence type="ECO:0000256" key="6">
    <source>
        <dbReference type="SAM" id="MobiDB-lite"/>
    </source>
</evidence>
<feature type="region of interest" description="Disordered" evidence="6">
    <location>
        <begin position="1233"/>
        <end position="1271"/>
    </location>
</feature>
<dbReference type="GeneID" id="117361334"/>
<gene>
    <name evidence="10" type="primary">LIMCH1</name>
</gene>